<evidence type="ECO:0000313" key="3">
    <source>
        <dbReference type="Proteomes" id="UP000015102"/>
    </source>
</evidence>
<dbReference type="HOGENOM" id="CLU_3263335_0_0_1"/>
<dbReference type="EMBL" id="CAQQ02141560">
    <property type="status" value="NOT_ANNOTATED_CDS"/>
    <property type="molecule type" value="Genomic_DNA"/>
</dbReference>
<dbReference type="EMBL" id="CAQQ02141561">
    <property type="status" value="NOT_ANNOTATED_CDS"/>
    <property type="molecule type" value="Genomic_DNA"/>
</dbReference>
<proteinExistence type="predicted"/>
<evidence type="ECO:0000313" key="2">
    <source>
        <dbReference type="EnsemblMetazoa" id="MESCA011079-PA"/>
    </source>
</evidence>
<sequence length="42" mass="4457">MMHSPVKHLPPPATAPKPSKGEDMPPLPPTSTHPLYKGGPMT</sequence>
<keyword evidence="3" id="KW-1185">Reference proteome</keyword>
<protein>
    <submittedName>
        <fullName evidence="2">Uncharacterized protein</fullName>
    </submittedName>
</protein>
<evidence type="ECO:0000256" key="1">
    <source>
        <dbReference type="SAM" id="MobiDB-lite"/>
    </source>
</evidence>
<reference evidence="2" key="2">
    <citation type="submission" date="2015-06" db="UniProtKB">
        <authorList>
            <consortium name="EnsemblMetazoa"/>
        </authorList>
    </citation>
    <scope>IDENTIFICATION</scope>
</reference>
<feature type="region of interest" description="Disordered" evidence="1">
    <location>
        <begin position="1"/>
        <end position="42"/>
    </location>
</feature>
<dbReference type="Proteomes" id="UP000015102">
    <property type="component" value="Unassembled WGS sequence"/>
</dbReference>
<dbReference type="EMBL" id="CAQQ02141562">
    <property type="status" value="NOT_ANNOTATED_CDS"/>
    <property type="molecule type" value="Genomic_DNA"/>
</dbReference>
<dbReference type="EnsemblMetazoa" id="MESCA011079-RA">
    <property type="protein sequence ID" value="MESCA011079-PA"/>
    <property type="gene ID" value="MESCA011079"/>
</dbReference>
<accession>T1H476</accession>
<organism evidence="2 3">
    <name type="scientific">Megaselia scalaris</name>
    <name type="common">Humpbacked fly</name>
    <name type="synonym">Phora scalaris</name>
    <dbReference type="NCBI Taxonomy" id="36166"/>
    <lineage>
        <taxon>Eukaryota</taxon>
        <taxon>Metazoa</taxon>
        <taxon>Ecdysozoa</taxon>
        <taxon>Arthropoda</taxon>
        <taxon>Hexapoda</taxon>
        <taxon>Insecta</taxon>
        <taxon>Pterygota</taxon>
        <taxon>Neoptera</taxon>
        <taxon>Endopterygota</taxon>
        <taxon>Diptera</taxon>
        <taxon>Brachycera</taxon>
        <taxon>Muscomorpha</taxon>
        <taxon>Platypezoidea</taxon>
        <taxon>Phoridae</taxon>
        <taxon>Megaseliini</taxon>
        <taxon>Megaselia</taxon>
    </lineage>
</organism>
<dbReference type="AlphaFoldDB" id="T1H476"/>
<name>T1H476_MEGSC</name>
<reference evidence="3" key="1">
    <citation type="submission" date="2013-02" db="EMBL/GenBank/DDBJ databases">
        <authorList>
            <person name="Hughes D."/>
        </authorList>
    </citation>
    <scope>NUCLEOTIDE SEQUENCE</scope>
    <source>
        <strain>Durham</strain>
        <strain evidence="3">NC isolate 2 -- Noor lab</strain>
    </source>
</reference>